<sequence length="436" mass="50183">MAIFQDLPVELIVTIMKYIDTPQDLSAMIHADPWLLHCLVANKKQVIKPHIENLLKAFGGHVSTASLLAARLRHAKQDPGFNGHMPHHREQMLSPILRAYINGHGTHRPFSHRASLATICALSTLAIDVGWLTTSYISQARAEILKYLRSSEDLPEVSPDEHQRFTNTACRFESYVQAFFHIGQPLFARDMNIRYLLFSPSLCGAEGENDATDTFYSIAYYIYDQHCTMMQNIMSSLRIEVNKYVHYLTSQGLGMLLQLQSMTLHDQSRFVLWTFESILDSPYPNILIVHGIELYKIGTVEKHSWNPWEYSYRRIETYGTEPDISDDGPTIDAVTAYRTYKLDSNYANLLERIRKQFYKLQVNLDPWPSNAKCSQGLSLPALKQMRIFCEDGARASRRNLHGRIRFLNEFPYAYATLESRLKHENCVDVAQEQLDR</sequence>
<evidence type="ECO:0000313" key="1">
    <source>
        <dbReference type="EMBL" id="SCO87789.1"/>
    </source>
</evidence>
<dbReference type="VEuPathDB" id="FungiDB:FOC4_g10002121"/>
<dbReference type="EMBL" id="FMJY01000007">
    <property type="protein sequence ID" value="SCO87789.1"/>
    <property type="molecule type" value="Genomic_DNA"/>
</dbReference>
<dbReference type="VEuPathDB" id="FungiDB:FOC1_g10012194"/>
<dbReference type="VEuPathDB" id="FungiDB:HZS61_016993"/>
<gene>
    <name evidence="1" type="ORF">FRV6_11916</name>
</gene>
<dbReference type="AlphaFoldDB" id="A0A2H3U0U3"/>
<evidence type="ECO:0000313" key="2">
    <source>
        <dbReference type="Proteomes" id="UP000219369"/>
    </source>
</evidence>
<dbReference type="Proteomes" id="UP000219369">
    <property type="component" value="Unassembled WGS sequence"/>
</dbReference>
<proteinExistence type="predicted"/>
<name>A0A2H3U0U3_FUSOX</name>
<reference evidence="2" key="1">
    <citation type="submission" date="2016-09" db="EMBL/GenBank/DDBJ databases">
        <authorList>
            <person name="Guldener U."/>
        </authorList>
    </citation>
    <scope>NUCLEOTIDE SEQUENCE [LARGE SCALE GENOMIC DNA]</scope>
    <source>
        <strain evidence="2">V64-1</strain>
    </source>
</reference>
<dbReference type="OrthoDB" id="5098625at2759"/>
<organism evidence="1 2">
    <name type="scientific">Fusarium oxysporum</name>
    <name type="common">Fusarium vascular wilt</name>
    <dbReference type="NCBI Taxonomy" id="5507"/>
    <lineage>
        <taxon>Eukaryota</taxon>
        <taxon>Fungi</taxon>
        <taxon>Dikarya</taxon>
        <taxon>Ascomycota</taxon>
        <taxon>Pezizomycotina</taxon>
        <taxon>Sordariomycetes</taxon>
        <taxon>Hypocreomycetidae</taxon>
        <taxon>Hypocreales</taxon>
        <taxon>Nectriaceae</taxon>
        <taxon>Fusarium</taxon>
        <taxon>Fusarium oxysporum species complex</taxon>
    </lineage>
</organism>
<protein>
    <submittedName>
        <fullName evidence="1">Uncharacterized protein</fullName>
    </submittedName>
</protein>
<accession>A0A2H3U0U3</accession>